<dbReference type="GO" id="GO:0016301">
    <property type="term" value="F:kinase activity"/>
    <property type="evidence" value="ECO:0007669"/>
    <property type="project" value="UniProtKB-KW"/>
</dbReference>
<sequence>MSRQLVLISHGKFCEELKKSTEMIMGPQKDIYTLPLLPEDGTETYKQKFLTVTDSLNDFVVLCDLLGGTPANIISKLIMEGQQITLYAGMNLPMVIEFINSQMIGSEPEFVRAGCESIVSVNELINGIAEEEE</sequence>
<evidence type="ECO:0000256" key="5">
    <source>
        <dbReference type="ARBA" id="ARBA00022679"/>
    </source>
</evidence>
<dbReference type="Pfam" id="PF03610">
    <property type="entry name" value="EIIA-man"/>
    <property type="match status" value="1"/>
</dbReference>
<evidence type="ECO:0000256" key="1">
    <source>
        <dbReference type="ARBA" id="ARBA00004496"/>
    </source>
</evidence>
<reference evidence="9 10" key="1">
    <citation type="submission" date="2018-07" db="EMBL/GenBank/DDBJ databases">
        <title>High quality draft genome sequencing of Enterococcus faecium exhibiting probiotic potential isolated from mucus of freshwater fish.</title>
        <authorList>
            <person name="El-Jeni R."/>
            <person name="Ghedira K."/>
            <person name="Abdelhak S."/>
            <person name="El-Bour M."/>
            <person name="Bouhaouala-Zahar B."/>
        </authorList>
    </citation>
    <scope>NUCLEOTIDE SEQUENCE [LARGE SCALE GENOMIC DNA]</scope>
    <source>
        <strain evidence="9 10">R.A73</strain>
    </source>
</reference>
<dbReference type="PANTHER" id="PTHR33799:SF1">
    <property type="entry name" value="PTS SYSTEM MANNOSE-SPECIFIC EIIAB COMPONENT-RELATED"/>
    <property type="match status" value="1"/>
</dbReference>
<feature type="domain" description="PTS EIIA type-4" evidence="8">
    <location>
        <begin position="2"/>
        <end position="133"/>
    </location>
</feature>
<dbReference type="InterPro" id="IPR036662">
    <property type="entry name" value="PTS_EIIA_man-typ_sf"/>
</dbReference>
<keyword evidence="2" id="KW-0813">Transport</keyword>
<proteinExistence type="predicted"/>
<evidence type="ECO:0000259" key="8">
    <source>
        <dbReference type="PROSITE" id="PS51096"/>
    </source>
</evidence>
<evidence type="ECO:0000256" key="7">
    <source>
        <dbReference type="ARBA" id="ARBA00022777"/>
    </source>
</evidence>
<comment type="subcellular location">
    <subcellularLocation>
        <location evidence="1">Cytoplasm</location>
    </subcellularLocation>
</comment>
<dbReference type="GO" id="GO:0005737">
    <property type="term" value="C:cytoplasm"/>
    <property type="evidence" value="ECO:0007669"/>
    <property type="project" value="UniProtKB-SubCell"/>
</dbReference>
<keyword evidence="4" id="KW-0762">Sugar transport</keyword>
<comment type="caution">
    <text evidence="9">The sequence shown here is derived from an EMBL/GenBank/DDBJ whole genome shotgun (WGS) entry which is preliminary data.</text>
</comment>
<dbReference type="AlphaFoldDB" id="A0A7V7GPR4"/>
<keyword evidence="3" id="KW-0963">Cytoplasm</keyword>
<protein>
    <submittedName>
        <fullName evidence="9">PTS fructose transporter subunit IIA</fullName>
    </submittedName>
</protein>
<dbReference type="CDD" id="cd00006">
    <property type="entry name" value="PTS_IIA_man"/>
    <property type="match status" value="1"/>
</dbReference>
<dbReference type="InterPro" id="IPR051471">
    <property type="entry name" value="Bacterial_PTS_sugar_comp"/>
</dbReference>
<keyword evidence="5" id="KW-0808">Transferase</keyword>
<dbReference type="GO" id="GO:0009401">
    <property type="term" value="P:phosphoenolpyruvate-dependent sugar phosphotransferase system"/>
    <property type="evidence" value="ECO:0007669"/>
    <property type="project" value="UniProtKB-KW"/>
</dbReference>
<dbReference type="SUPFAM" id="SSF53062">
    <property type="entry name" value="PTS system fructose IIA component-like"/>
    <property type="match status" value="1"/>
</dbReference>
<keyword evidence="6" id="KW-0598">Phosphotransferase system</keyword>
<dbReference type="Proteomes" id="UP000448762">
    <property type="component" value="Unassembled WGS sequence"/>
</dbReference>
<dbReference type="GO" id="GO:0016020">
    <property type="term" value="C:membrane"/>
    <property type="evidence" value="ECO:0007669"/>
    <property type="project" value="InterPro"/>
</dbReference>
<evidence type="ECO:0000256" key="2">
    <source>
        <dbReference type="ARBA" id="ARBA00022448"/>
    </source>
</evidence>
<gene>
    <name evidence="9" type="ORF">DTX73_08340</name>
</gene>
<dbReference type="EMBL" id="QOVC01000006">
    <property type="protein sequence ID" value="KAA0690318.1"/>
    <property type="molecule type" value="Genomic_DNA"/>
</dbReference>
<evidence type="ECO:0000256" key="6">
    <source>
        <dbReference type="ARBA" id="ARBA00022683"/>
    </source>
</evidence>
<accession>A0A7V7GPR4</accession>
<dbReference type="PROSITE" id="PS51096">
    <property type="entry name" value="PTS_EIIA_TYPE_4"/>
    <property type="match status" value="1"/>
</dbReference>
<evidence type="ECO:0000313" key="10">
    <source>
        <dbReference type="Proteomes" id="UP000448762"/>
    </source>
</evidence>
<keyword evidence="7" id="KW-0418">Kinase</keyword>
<dbReference type="InterPro" id="IPR004701">
    <property type="entry name" value="PTS_EIIA_man-typ"/>
</dbReference>
<dbReference type="RefSeq" id="WP_149558160.1">
    <property type="nucleotide sequence ID" value="NZ_JADBBV010000007.1"/>
</dbReference>
<evidence type="ECO:0000256" key="4">
    <source>
        <dbReference type="ARBA" id="ARBA00022597"/>
    </source>
</evidence>
<evidence type="ECO:0000313" key="9">
    <source>
        <dbReference type="EMBL" id="KAA0690318.1"/>
    </source>
</evidence>
<name>A0A7V7GPR4_ENTFC</name>
<evidence type="ECO:0000256" key="3">
    <source>
        <dbReference type="ARBA" id="ARBA00022490"/>
    </source>
</evidence>
<organism evidence="9 10">
    <name type="scientific">Enterococcus faecium</name>
    <name type="common">Streptococcus faecium</name>
    <dbReference type="NCBI Taxonomy" id="1352"/>
    <lineage>
        <taxon>Bacteria</taxon>
        <taxon>Bacillati</taxon>
        <taxon>Bacillota</taxon>
        <taxon>Bacilli</taxon>
        <taxon>Lactobacillales</taxon>
        <taxon>Enterococcaceae</taxon>
        <taxon>Enterococcus</taxon>
    </lineage>
</organism>
<dbReference type="InterPro" id="IPR033887">
    <property type="entry name" value="PTS_IIA_man"/>
</dbReference>
<dbReference type="Gene3D" id="3.40.50.510">
    <property type="entry name" value="Phosphotransferase system, mannose-type IIA component"/>
    <property type="match status" value="1"/>
</dbReference>
<dbReference type="PANTHER" id="PTHR33799">
    <property type="entry name" value="PTS PERMEASE-RELATED-RELATED"/>
    <property type="match status" value="1"/>
</dbReference>